<evidence type="ECO:0000313" key="2">
    <source>
        <dbReference type="EMBL" id="KAK1599809.1"/>
    </source>
</evidence>
<comment type="caution">
    <text evidence="2">The sequence shown here is derived from an EMBL/GenBank/DDBJ whole genome shotgun (WGS) entry which is preliminary data.</text>
</comment>
<dbReference type="RefSeq" id="XP_060420398.1">
    <property type="nucleotide sequence ID" value="XM_060551064.1"/>
</dbReference>
<feature type="region of interest" description="Disordered" evidence="1">
    <location>
        <begin position="1"/>
        <end position="36"/>
    </location>
</feature>
<sequence>MGAHLSCKGPSDQASREGMRGGGRREEYPGREGRWTNPPPFHVCLKKLNTMIYPRSHHHHSLTTYPGPGRARRPVPPSLSRFRSASFSRSRQGKGSGGEGDYRRLDGSRRARLGAPPPPAPRFPMLVRAHFYCYSCSDALFLPFSAHGGTIAPLFSAIPNARVSRCISEITQVPARGCPSTTRGRHEKVKGRFVCLDRAVTTSHRPPPNSTSRRASRPTPFSNVDINFAQPKGSDGAQHTVRQWAEGNKLRHMGPIC</sequence>
<evidence type="ECO:0000313" key="3">
    <source>
        <dbReference type="Proteomes" id="UP001230504"/>
    </source>
</evidence>
<accession>A0AAD8VB07</accession>
<proteinExistence type="predicted"/>
<feature type="compositionally biased region" description="Basic and acidic residues" evidence="1">
    <location>
        <begin position="14"/>
        <end position="34"/>
    </location>
</feature>
<reference evidence="2" key="1">
    <citation type="submission" date="2021-06" db="EMBL/GenBank/DDBJ databases">
        <title>Comparative genomics, transcriptomics and evolutionary studies reveal genomic signatures of adaptation to plant cell wall in hemibiotrophic fungi.</title>
        <authorList>
            <consortium name="DOE Joint Genome Institute"/>
            <person name="Baroncelli R."/>
            <person name="Diaz J.F."/>
            <person name="Benocci T."/>
            <person name="Peng M."/>
            <person name="Battaglia E."/>
            <person name="Haridas S."/>
            <person name="Andreopoulos W."/>
            <person name="Labutti K."/>
            <person name="Pangilinan J."/>
            <person name="Floch G.L."/>
            <person name="Makela M.R."/>
            <person name="Henrissat B."/>
            <person name="Grigoriev I.V."/>
            <person name="Crouch J.A."/>
            <person name="De Vries R.P."/>
            <person name="Sukno S.A."/>
            <person name="Thon M.R."/>
        </authorList>
    </citation>
    <scope>NUCLEOTIDE SEQUENCE</scope>
    <source>
        <strain evidence="2">CBS 125086</strain>
    </source>
</reference>
<gene>
    <name evidence="2" type="ORF">LY79DRAFT_152169</name>
</gene>
<evidence type="ECO:0000256" key="1">
    <source>
        <dbReference type="SAM" id="MobiDB-lite"/>
    </source>
</evidence>
<feature type="region of interest" description="Disordered" evidence="1">
    <location>
        <begin position="59"/>
        <end position="118"/>
    </location>
</feature>
<feature type="compositionally biased region" description="Basic and acidic residues" evidence="1">
    <location>
        <begin position="100"/>
        <end position="109"/>
    </location>
</feature>
<name>A0AAD8VB07_9PEZI</name>
<dbReference type="GeneID" id="85435304"/>
<feature type="region of interest" description="Disordered" evidence="1">
    <location>
        <begin position="200"/>
        <end position="223"/>
    </location>
</feature>
<dbReference type="AlphaFoldDB" id="A0AAD8VB07"/>
<feature type="compositionally biased region" description="Low complexity" evidence="1">
    <location>
        <begin position="78"/>
        <end position="90"/>
    </location>
</feature>
<protein>
    <submittedName>
        <fullName evidence="2">Uncharacterized protein</fullName>
    </submittedName>
</protein>
<dbReference type="Proteomes" id="UP001230504">
    <property type="component" value="Unassembled WGS sequence"/>
</dbReference>
<organism evidence="2 3">
    <name type="scientific">Colletotrichum navitas</name>
    <dbReference type="NCBI Taxonomy" id="681940"/>
    <lineage>
        <taxon>Eukaryota</taxon>
        <taxon>Fungi</taxon>
        <taxon>Dikarya</taxon>
        <taxon>Ascomycota</taxon>
        <taxon>Pezizomycotina</taxon>
        <taxon>Sordariomycetes</taxon>
        <taxon>Hypocreomycetidae</taxon>
        <taxon>Glomerellales</taxon>
        <taxon>Glomerellaceae</taxon>
        <taxon>Colletotrichum</taxon>
        <taxon>Colletotrichum graminicola species complex</taxon>
    </lineage>
</organism>
<dbReference type="EMBL" id="JAHLJV010000002">
    <property type="protein sequence ID" value="KAK1599809.1"/>
    <property type="molecule type" value="Genomic_DNA"/>
</dbReference>
<keyword evidence="3" id="KW-1185">Reference proteome</keyword>